<organism evidence="2 3">
    <name type="scientific">Linum trigynum</name>
    <dbReference type="NCBI Taxonomy" id="586398"/>
    <lineage>
        <taxon>Eukaryota</taxon>
        <taxon>Viridiplantae</taxon>
        <taxon>Streptophyta</taxon>
        <taxon>Embryophyta</taxon>
        <taxon>Tracheophyta</taxon>
        <taxon>Spermatophyta</taxon>
        <taxon>Magnoliopsida</taxon>
        <taxon>eudicotyledons</taxon>
        <taxon>Gunneridae</taxon>
        <taxon>Pentapetalae</taxon>
        <taxon>rosids</taxon>
        <taxon>fabids</taxon>
        <taxon>Malpighiales</taxon>
        <taxon>Linaceae</taxon>
        <taxon>Linum</taxon>
    </lineage>
</organism>
<keyword evidence="1" id="KW-0472">Membrane</keyword>
<dbReference type="Proteomes" id="UP001497516">
    <property type="component" value="Chromosome 7"/>
</dbReference>
<dbReference type="AlphaFoldDB" id="A0AAV2FZF0"/>
<name>A0AAV2FZF0_9ROSI</name>
<protein>
    <submittedName>
        <fullName evidence="2">Uncharacterized protein</fullName>
    </submittedName>
</protein>
<feature type="transmembrane region" description="Helical" evidence="1">
    <location>
        <begin position="12"/>
        <end position="31"/>
    </location>
</feature>
<gene>
    <name evidence="2" type="ORF">LTRI10_LOCUS43646</name>
</gene>
<accession>A0AAV2FZF0</accession>
<keyword evidence="1" id="KW-1133">Transmembrane helix</keyword>
<feature type="transmembrane region" description="Helical" evidence="1">
    <location>
        <begin position="51"/>
        <end position="71"/>
    </location>
</feature>
<evidence type="ECO:0000313" key="3">
    <source>
        <dbReference type="Proteomes" id="UP001497516"/>
    </source>
</evidence>
<reference evidence="2 3" key="1">
    <citation type="submission" date="2024-04" db="EMBL/GenBank/DDBJ databases">
        <authorList>
            <person name="Fracassetti M."/>
        </authorList>
    </citation>
    <scope>NUCLEOTIDE SEQUENCE [LARGE SCALE GENOMIC DNA]</scope>
</reference>
<sequence length="107" mass="11166">MDKEFCKSIGIDLILAGFFSTVAAVFMSLAVTGYRKDNDMSTDLLCLEGAVGVVAMSNVLIFVSNAVGKVCKRLRPAGKQQKQIAPVSTPVIGQIAPGGNPADVPPV</sequence>
<keyword evidence="3" id="KW-1185">Reference proteome</keyword>
<proteinExistence type="predicted"/>
<evidence type="ECO:0000256" key="1">
    <source>
        <dbReference type="SAM" id="Phobius"/>
    </source>
</evidence>
<keyword evidence="1" id="KW-0812">Transmembrane</keyword>
<evidence type="ECO:0000313" key="2">
    <source>
        <dbReference type="EMBL" id="CAL1403740.1"/>
    </source>
</evidence>
<dbReference type="EMBL" id="OZ034820">
    <property type="protein sequence ID" value="CAL1403740.1"/>
    <property type="molecule type" value="Genomic_DNA"/>
</dbReference>